<proteinExistence type="predicted"/>
<dbReference type="EMBL" id="JAQJZL010000016">
    <property type="protein sequence ID" value="KAJ6023002.1"/>
    <property type="molecule type" value="Genomic_DNA"/>
</dbReference>
<dbReference type="AlphaFoldDB" id="A0AAD6HYU2"/>
<gene>
    <name evidence="1" type="ORF">N7460_013397</name>
</gene>
<comment type="caution">
    <text evidence="1">The sequence shown here is derived from an EMBL/GenBank/DDBJ whole genome shotgun (WGS) entry which is preliminary data.</text>
</comment>
<evidence type="ECO:0000313" key="2">
    <source>
        <dbReference type="Proteomes" id="UP001219568"/>
    </source>
</evidence>
<keyword evidence="2" id="KW-1185">Reference proteome</keyword>
<reference evidence="1" key="2">
    <citation type="submission" date="2023-01" db="EMBL/GenBank/DDBJ databases">
        <authorList>
            <person name="Petersen C."/>
        </authorList>
    </citation>
    <scope>NUCLEOTIDE SEQUENCE</scope>
    <source>
        <strain evidence="1">IBT 15450</strain>
    </source>
</reference>
<organism evidence="1 2">
    <name type="scientific">Penicillium canescens</name>
    <dbReference type="NCBI Taxonomy" id="5083"/>
    <lineage>
        <taxon>Eukaryota</taxon>
        <taxon>Fungi</taxon>
        <taxon>Dikarya</taxon>
        <taxon>Ascomycota</taxon>
        <taxon>Pezizomycotina</taxon>
        <taxon>Eurotiomycetes</taxon>
        <taxon>Eurotiomycetidae</taxon>
        <taxon>Eurotiales</taxon>
        <taxon>Aspergillaceae</taxon>
        <taxon>Penicillium</taxon>
    </lineage>
</organism>
<name>A0AAD6HYU2_PENCN</name>
<dbReference type="Proteomes" id="UP001219568">
    <property type="component" value="Unassembled WGS sequence"/>
</dbReference>
<reference evidence="1" key="1">
    <citation type="journal article" date="2023" name="IMA Fungus">
        <title>Comparative genomic study of the Penicillium genus elucidates a diverse pangenome and 15 lateral gene transfer events.</title>
        <authorList>
            <person name="Petersen C."/>
            <person name="Sorensen T."/>
            <person name="Nielsen M.R."/>
            <person name="Sondergaard T.E."/>
            <person name="Sorensen J.L."/>
            <person name="Fitzpatrick D.A."/>
            <person name="Frisvad J.C."/>
            <person name="Nielsen K.L."/>
        </authorList>
    </citation>
    <scope>NUCLEOTIDE SEQUENCE</scope>
    <source>
        <strain evidence="1">IBT 15450</strain>
    </source>
</reference>
<protein>
    <submittedName>
        <fullName evidence="1">Uncharacterized protein</fullName>
    </submittedName>
</protein>
<sequence>MAEDKDKSVVADDRTEIFRTEKTKLNWGANYFLFFVFRRIRIHPVNVSSVTDAMCSSYGQASNECKSTLLDIMVQVKRSLKNIFRIVEAPVFPNCL</sequence>
<evidence type="ECO:0000313" key="1">
    <source>
        <dbReference type="EMBL" id="KAJ6023002.1"/>
    </source>
</evidence>
<accession>A0AAD6HYU2</accession>